<dbReference type="AlphaFoldDB" id="A0AAV3ZHC2"/>
<organism evidence="2 3">
    <name type="scientific">Plakobranchus ocellatus</name>
    <dbReference type="NCBI Taxonomy" id="259542"/>
    <lineage>
        <taxon>Eukaryota</taxon>
        <taxon>Metazoa</taxon>
        <taxon>Spiralia</taxon>
        <taxon>Lophotrochozoa</taxon>
        <taxon>Mollusca</taxon>
        <taxon>Gastropoda</taxon>
        <taxon>Heterobranchia</taxon>
        <taxon>Euthyneura</taxon>
        <taxon>Panpulmonata</taxon>
        <taxon>Sacoglossa</taxon>
        <taxon>Placobranchoidea</taxon>
        <taxon>Plakobranchidae</taxon>
        <taxon>Plakobranchus</taxon>
    </lineage>
</organism>
<feature type="region of interest" description="Disordered" evidence="1">
    <location>
        <begin position="389"/>
        <end position="422"/>
    </location>
</feature>
<keyword evidence="3" id="KW-1185">Reference proteome</keyword>
<comment type="caution">
    <text evidence="2">The sequence shown here is derived from an EMBL/GenBank/DDBJ whole genome shotgun (WGS) entry which is preliminary data.</text>
</comment>
<proteinExistence type="predicted"/>
<protein>
    <submittedName>
        <fullName evidence="2">Uncharacterized protein</fullName>
    </submittedName>
</protein>
<reference evidence="2 3" key="1">
    <citation type="journal article" date="2021" name="Elife">
        <title>Chloroplast acquisition without the gene transfer in kleptoplastic sea slugs, Plakobranchus ocellatus.</title>
        <authorList>
            <person name="Maeda T."/>
            <person name="Takahashi S."/>
            <person name="Yoshida T."/>
            <person name="Shimamura S."/>
            <person name="Takaki Y."/>
            <person name="Nagai Y."/>
            <person name="Toyoda A."/>
            <person name="Suzuki Y."/>
            <person name="Arimoto A."/>
            <person name="Ishii H."/>
            <person name="Satoh N."/>
            <person name="Nishiyama T."/>
            <person name="Hasebe M."/>
            <person name="Maruyama T."/>
            <person name="Minagawa J."/>
            <person name="Obokata J."/>
            <person name="Shigenobu S."/>
        </authorList>
    </citation>
    <scope>NUCLEOTIDE SEQUENCE [LARGE SCALE GENOMIC DNA]</scope>
</reference>
<sequence>MSPFPYRKCDQPWELFRNESLEGQNRRKAIANSRALVDRDRRRENGLWWDAQKYIDQVVPAEFITPSEIDTFNYRYQVYARPPPIQCTPRSLNEVTDTIPPIRYNVKRVAVDKPFRPLSFECPGSRCKQPFMLRKNNTLRCTQDCSKNNNTKQRSSEVRAACGDTNQCHVARSESQHPLVPAGKSFTVSKEPILNKAEHKASWSDTSNPPRRLVSARRAVITHEEPLCKGVTDIHLNENNSKMCLDMPTRSKPEQCISASHNDDKQFSQSVKQKSIAQDTLLTNLEAKDKAKASDHGDLHKQRSLINHSLDQTYREENASHDFLTDTARHYTDHPPTNGQSACNSNRCYLPATNSNTTDNVDRSASESHCKVNSVTDAPFGTRKLPIIQSQKLLSPSGQRSPRVFRSNSSLSSRAGSTYSNSTINSSWSARKPCALLSPHEPIRGANAGKNQKDLARSRISLSRESVASLLSHNEYLSPPSPVPPAVGKGKRKCQMQTTINDQESVASLLTNRNCNNVHGSTMILSGGAFQDMFADLIPPATPETGISVKTCRYKSVPRQIHYEDEKFCSAEEKLDHGNKIKAFAHPLCTNNNASVEQKGTSGKYMLKCCPLKQCGTLGQNVFDPEASKVICRFHGKRPAVNDDQPILLEQVKPVDITTGEVKSNEDPQTFQCRTTISCATGEPMKDLAGPLMVCESKQPTTSKIGYGTYKIVGGVQYKEAPPPNNLKDLRLPPHLEEYREFTRRCPDYRKGRFDRSDPLNVMLLPSQKSSILLSGRGQNPFPFCKMPRRNLPSLFQPVKTSSDLRWRLPGFFAKQ</sequence>
<evidence type="ECO:0000313" key="3">
    <source>
        <dbReference type="Proteomes" id="UP000735302"/>
    </source>
</evidence>
<evidence type="ECO:0000313" key="2">
    <source>
        <dbReference type="EMBL" id="GFN93936.1"/>
    </source>
</evidence>
<dbReference type="EMBL" id="BLXT01002375">
    <property type="protein sequence ID" value="GFN93936.1"/>
    <property type="molecule type" value="Genomic_DNA"/>
</dbReference>
<gene>
    <name evidence="2" type="ORF">PoB_002044200</name>
</gene>
<evidence type="ECO:0000256" key="1">
    <source>
        <dbReference type="SAM" id="MobiDB-lite"/>
    </source>
</evidence>
<feature type="compositionally biased region" description="Polar residues" evidence="1">
    <location>
        <begin position="389"/>
        <end position="400"/>
    </location>
</feature>
<dbReference type="Proteomes" id="UP000735302">
    <property type="component" value="Unassembled WGS sequence"/>
</dbReference>
<accession>A0AAV3ZHC2</accession>
<feature type="compositionally biased region" description="Low complexity" evidence="1">
    <location>
        <begin position="401"/>
        <end position="417"/>
    </location>
</feature>
<name>A0AAV3ZHC2_9GAST</name>